<evidence type="ECO:0000256" key="1">
    <source>
        <dbReference type="ARBA" id="ARBA00022649"/>
    </source>
</evidence>
<keyword evidence="3" id="KW-1185">Reference proteome</keyword>
<dbReference type="EMBL" id="JAEMNX010000027">
    <property type="protein sequence ID" value="MBJ7539598.1"/>
    <property type="molecule type" value="Genomic_DNA"/>
</dbReference>
<protein>
    <submittedName>
        <fullName evidence="2">Type II toxin-antitoxin system CcdA family antitoxin</fullName>
    </submittedName>
</protein>
<comment type="caution">
    <text evidence="2">The sequence shown here is derived from an EMBL/GenBank/DDBJ whole genome shotgun (WGS) entry which is preliminary data.</text>
</comment>
<accession>A0A934JTF1</accession>
<evidence type="ECO:0000313" key="3">
    <source>
        <dbReference type="Proteomes" id="UP000628710"/>
    </source>
</evidence>
<dbReference type="Pfam" id="PF07362">
    <property type="entry name" value="CcdA"/>
    <property type="match status" value="1"/>
</dbReference>
<keyword evidence="1" id="KW-1277">Toxin-antitoxin system</keyword>
<gene>
    <name evidence="2" type="ORF">I8J31_18130</name>
</gene>
<organism evidence="2 3">
    <name type="scientific">Marinomonas transparens</name>
    <dbReference type="NCBI Taxonomy" id="2795388"/>
    <lineage>
        <taxon>Bacteria</taxon>
        <taxon>Pseudomonadati</taxon>
        <taxon>Pseudomonadota</taxon>
        <taxon>Gammaproteobacteria</taxon>
        <taxon>Oceanospirillales</taxon>
        <taxon>Oceanospirillaceae</taxon>
        <taxon>Marinomonas</taxon>
    </lineage>
</organism>
<reference evidence="2" key="1">
    <citation type="submission" date="2020-12" db="EMBL/GenBank/DDBJ databases">
        <title>Marinomonas arctica sp. nov., a psychrotolerant bacterium isolated from the Arctic.</title>
        <authorList>
            <person name="Zhang Y."/>
        </authorList>
    </citation>
    <scope>NUCLEOTIDE SEQUENCE</scope>
    <source>
        <strain evidence="2">C1424</strain>
    </source>
</reference>
<dbReference type="Proteomes" id="UP000628710">
    <property type="component" value="Unassembled WGS sequence"/>
</dbReference>
<dbReference type="AlphaFoldDB" id="A0A934JTF1"/>
<sequence length="27" mass="3151">MELLAKAKPLNINLSRIMEKVLIQEVR</sequence>
<evidence type="ECO:0000313" key="2">
    <source>
        <dbReference type="EMBL" id="MBJ7539598.1"/>
    </source>
</evidence>
<name>A0A934JTF1_9GAMM</name>
<dbReference type="InterPro" id="IPR009956">
    <property type="entry name" value="Post-segregation_anti-tox_CcdA"/>
</dbReference>
<proteinExistence type="predicted"/>